<keyword evidence="6" id="KW-0539">Nucleus</keyword>
<reference evidence="10" key="1">
    <citation type="journal article" date="2020" name="Stud. Mycol.">
        <title>101 Dothideomycetes genomes: a test case for predicting lifestyles and emergence of pathogens.</title>
        <authorList>
            <person name="Haridas S."/>
            <person name="Albert R."/>
            <person name="Binder M."/>
            <person name="Bloem J."/>
            <person name="Labutti K."/>
            <person name="Salamov A."/>
            <person name="Andreopoulos B."/>
            <person name="Baker S."/>
            <person name="Barry K."/>
            <person name="Bills G."/>
            <person name="Bluhm B."/>
            <person name="Cannon C."/>
            <person name="Castanera R."/>
            <person name="Culley D."/>
            <person name="Daum C."/>
            <person name="Ezra D."/>
            <person name="Gonzalez J."/>
            <person name="Henrissat B."/>
            <person name="Kuo A."/>
            <person name="Liang C."/>
            <person name="Lipzen A."/>
            <person name="Lutzoni F."/>
            <person name="Magnuson J."/>
            <person name="Mondo S."/>
            <person name="Nolan M."/>
            <person name="Ohm R."/>
            <person name="Pangilinan J."/>
            <person name="Park H.-J."/>
            <person name="Ramirez L."/>
            <person name="Alfaro M."/>
            <person name="Sun H."/>
            <person name="Tritt A."/>
            <person name="Yoshinaga Y."/>
            <person name="Zwiers L.-H."/>
            <person name="Turgeon B."/>
            <person name="Goodwin S."/>
            <person name="Spatafora J."/>
            <person name="Crous P."/>
            <person name="Grigoriev I."/>
        </authorList>
    </citation>
    <scope>NUCLEOTIDE SEQUENCE</scope>
    <source>
        <strain evidence="10">CBS 122368</strain>
    </source>
</reference>
<sequence>MPQLLRRKLRCHYCNSNSRNEQSGIPRTWLCPYCDAVNHLDERGQITDPPLETIAAQAPQYARNRSPTPVMSAESPFCDTCQRNQLLLNKTLAEYIPDEDDPEYDKYAASVDDYRAELEERYPQVCENCIERVQAQIRAAGYAAKADHLRRILEQSTKARGDAYTPRQFWTLCIISLAEWTYIVSVLVGLIWHAFGTIVAPDAGMFEDGDFSWRICLQKAVMVREVDQSCLRSPYILQLVKYALIADLLTIWWNPKLKQKTNRAGGRMRGLHLVWCVRIAVLAVRYLSFRSFGAIEMEQRDHPQRFHYTHGIIFAILLLSTIVGWNSVRIVYPSTASLKKPLDSHLPSAPNSAEKARRSGPTSVLPNSSSFDTMAQSFTSSFLAEPSTNYPPSPTLSAVSSATHDSETSTPYMRRPSTRGGDDAMDWTPTQKRFASNTPSILPPQWLPSSPLPQPTPTRQQHSIFSKPDPNPFRHKIPAAPKAPAQAKANPWNPGVWAPPLKATTTNFFKDNRKGEEHGDRGLQGIGVPKNIQKDAEMFQAPKLKYDYYGKLKETGLESSFNDLFSK</sequence>
<feature type="region of interest" description="Disordered" evidence="7">
    <location>
        <begin position="383"/>
        <end position="470"/>
    </location>
</feature>
<dbReference type="Pfam" id="PF09779">
    <property type="entry name" value="Ima1_N"/>
    <property type="match status" value="1"/>
</dbReference>
<dbReference type="GeneID" id="54579708"/>
<dbReference type="RefSeq" id="XP_033691358.1">
    <property type="nucleotide sequence ID" value="XM_033826378.1"/>
</dbReference>
<evidence type="ECO:0000313" key="11">
    <source>
        <dbReference type="Proteomes" id="UP000800094"/>
    </source>
</evidence>
<evidence type="ECO:0000256" key="4">
    <source>
        <dbReference type="ARBA" id="ARBA00022989"/>
    </source>
</evidence>
<organism evidence="10 11">
    <name type="scientific">Trematosphaeria pertusa</name>
    <dbReference type="NCBI Taxonomy" id="390896"/>
    <lineage>
        <taxon>Eukaryota</taxon>
        <taxon>Fungi</taxon>
        <taxon>Dikarya</taxon>
        <taxon>Ascomycota</taxon>
        <taxon>Pezizomycotina</taxon>
        <taxon>Dothideomycetes</taxon>
        <taxon>Pleosporomycetidae</taxon>
        <taxon>Pleosporales</taxon>
        <taxon>Massarineae</taxon>
        <taxon>Trematosphaeriaceae</taxon>
        <taxon>Trematosphaeria</taxon>
    </lineage>
</organism>
<feature type="compositionally biased region" description="Polar residues" evidence="7">
    <location>
        <begin position="395"/>
        <end position="411"/>
    </location>
</feature>
<evidence type="ECO:0000256" key="6">
    <source>
        <dbReference type="ARBA" id="ARBA00023242"/>
    </source>
</evidence>
<evidence type="ECO:0000256" key="8">
    <source>
        <dbReference type="SAM" id="Phobius"/>
    </source>
</evidence>
<protein>
    <recommendedName>
        <fullName evidence="9">Ima1 N-terminal domain-containing protein</fullName>
    </recommendedName>
</protein>
<evidence type="ECO:0000256" key="3">
    <source>
        <dbReference type="ARBA" id="ARBA00022723"/>
    </source>
</evidence>
<feature type="compositionally biased region" description="Polar residues" evidence="7">
    <location>
        <begin position="360"/>
        <end position="370"/>
    </location>
</feature>
<feature type="transmembrane region" description="Helical" evidence="8">
    <location>
        <begin position="169"/>
        <end position="195"/>
    </location>
</feature>
<dbReference type="GO" id="GO:0034506">
    <property type="term" value="C:chromosome, centromeric core domain"/>
    <property type="evidence" value="ECO:0007669"/>
    <property type="project" value="TreeGrafter"/>
</dbReference>
<feature type="compositionally biased region" description="Polar residues" evidence="7">
    <location>
        <begin position="428"/>
        <end position="438"/>
    </location>
</feature>
<comment type="subcellular location">
    <subcellularLocation>
        <location evidence="1">Nucleus inner membrane</location>
        <topology evidence="1">Multi-pass membrane protein</topology>
    </subcellularLocation>
</comment>
<dbReference type="InterPro" id="IPR042321">
    <property type="entry name" value="Ima1"/>
</dbReference>
<evidence type="ECO:0000259" key="9">
    <source>
        <dbReference type="Pfam" id="PF09779"/>
    </source>
</evidence>
<evidence type="ECO:0000313" key="10">
    <source>
        <dbReference type="EMBL" id="KAF2256354.1"/>
    </source>
</evidence>
<dbReference type="InterPro" id="IPR018527">
    <property type="entry name" value="Rubredoxin_Fe_BS"/>
</dbReference>
<dbReference type="Proteomes" id="UP000800094">
    <property type="component" value="Unassembled WGS sequence"/>
</dbReference>
<feature type="compositionally biased region" description="Pro residues" evidence="7">
    <location>
        <begin position="441"/>
        <end position="456"/>
    </location>
</feature>
<dbReference type="PROSITE" id="PS00202">
    <property type="entry name" value="RUBREDOXIN"/>
    <property type="match status" value="1"/>
</dbReference>
<keyword evidence="11" id="KW-1185">Reference proteome</keyword>
<dbReference type="OrthoDB" id="5966927at2759"/>
<dbReference type="GO" id="GO:0005637">
    <property type="term" value="C:nuclear inner membrane"/>
    <property type="evidence" value="ECO:0007669"/>
    <property type="project" value="UniProtKB-SubCell"/>
</dbReference>
<keyword evidence="5 8" id="KW-0472">Membrane</keyword>
<dbReference type="AlphaFoldDB" id="A0A6A6J0T0"/>
<dbReference type="PANTHER" id="PTHR28538">
    <property type="entry name" value="INTEGRAL INNER NUCLEAR MEMBRANE PROTEIN IMA1"/>
    <property type="match status" value="1"/>
</dbReference>
<keyword evidence="3" id="KW-0479">Metal-binding</keyword>
<dbReference type="EMBL" id="ML987189">
    <property type="protein sequence ID" value="KAF2256354.1"/>
    <property type="molecule type" value="Genomic_DNA"/>
</dbReference>
<dbReference type="InterPro" id="IPR018617">
    <property type="entry name" value="Ima1_N"/>
</dbReference>
<proteinExistence type="predicted"/>
<accession>A0A6A6J0T0</accession>
<gene>
    <name evidence="10" type="ORF">BU26DRAFT_499036</name>
</gene>
<evidence type="ECO:0000256" key="1">
    <source>
        <dbReference type="ARBA" id="ARBA00004473"/>
    </source>
</evidence>
<dbReference type="PANTHER" id="PTHR28538:SF1">
    <property type="entry name" value="INTEGRAL INNER NUCLEAR MEMBRANE PROTEIN IMA1"/>
    <property type="match status" value="1"/>
</dbReference>
<keyword evidence="2 8" id="KW-0812">Transmembrane</keyword>
<evidence type="ECO:0000256" key="7">
    <source>
        <dbReference type="SAM" id="MobiDB-lite"/>
    </source>
</evidence>
<feature type="transmembrane region" description="Helical" evidence="8">
    <location>
        <begin position="312"/>
        <end position="332"/>
    </location>
</feature>
<evidence type="ECO:0000256" key="5">
    <source>
        <dbReference type="ARBA" id="ARBA00023136"/>
    </source>
</evidence>
<feature type="region of interest" description="Disordered" evidence="7">
    <location>
        <begin position="342"/>
        <end position="370"/>
    </location>
</feature>
<feature type="transmembrane region" description="Helical" evidence="8">
    <location>
        <begin position="273"/>
        <end position="292"/>
    </location>
</feature>
<evidence type="ECO:0000256" key="2">
    <source>
        <dbReference type="ARBA" id="ARBA00022692"/>
    </source>
</evidence>
<dbReference type="GO" id="GO:0071765">
    <property type="term" value="P:nuclear inner membrane organization"/>
    <property type="evidence" value="ECO:0007669"/>
    <property type="project" value="InterPro"/>
</dbReference>
<dbReference type="GO" id="GO:0044732">
    <property type="term" value="C:mitotic spindle pole body"/>
    <property type="evidence" value="ECO:0007669"/>
    <property type="project" value="TreeGrafter"/>
</dbReference>
<dbReference type="GO" id="GO:0034992">
    <property type="term" value="C:microtubule organizing center attachment site"/>
    <property type="evidence" value="ECO:0007669"/>
    <property type="project" value="TreeGrafter"/>
</dbReference>
<dbReference type="GO" id="GO:0046872">
    <property type="term" value="F:metal ion binding"/>
    <property type="evidence" value="ECO:0007669"/>
    <property type="project" value="UniProtKB-KW"/>
</dbReference>
<name>A0A6A6J0T0_9PLEO</name>
<keyword evidence="4 8" id="KW-1133">Transmembrane helix</keyword>
<feature type="domain" description="Ima1 N-terminal" evidence="9">
    <location>
        <begin position="9"/>
        <end position="133"/>
    </location>
</feature>